<dbReference type="SFLD" id="SFLDS00019">
    <property type="entry name" value="Glutathione_Transferase_(cytos"/>
    <property type="match status" value="1"/>
</dbReference>
<gene>
    <name evidence="6" type="ORF">LSH36_269g01057</name>
</gene>
<dbReference type="InterPro" id="IPR040079">
    <property type="entry name" value="Glutathione_S-Trfase"/>
</dbReference>
<dbReference type="Pfam" id="PF14497">
    <property type="entry name" value="GST_C_3"/>
    <property type="match status" value="1"/>
</dbReference>
<evidence type="ECO:0008006" key="8">
    <source>
        <dbReference type="Google" id="ProtNLM"/>
    </source>
</evidence>
<dbReference type="GO" id="GO:0005212">
    <property type="term" value="F:structural constituent of eye lens"/>
    <property type="evidence" value="ECO:0007669"/>
    <property type="project" value="UniProtKB-KW"/>
</dbReference>
<evidence type="ECO:0000313" key="7">
    <source>
        <dbReference type="Proteomes" id="UP001208570"/>
    </source>
</evidence>
<dbReference type="AlphaFoldDB" id="A0AAD9JL16"/>
<dbReference type="CDD" id="cd03039">
    <property type="entry name" value="GST_N_Sigma_like"/>
    <property type="match status" value="1"/>
</dbReference>
<comment type="function">
    <text evidence="3">S-crystallins are structural components of squids and octopi eye lens. Contains relatively little if any GST activity.</text>
</comment>
<feature type="domain" description="GST N-terminal" evidence="4">
    <location>
        <begin position="20"/>
        <end position="97"/>
    </location>
</feature>
<dbReference type="SUPFAM" id="SSF47616">
    <property type="entry name" value="GST C-terminal domain-like"/>
    <property type="match status" value="1"/>
</dbReference>
<dbReference type="InterPro" id="IPR036282">
    <property type="entry name" value="Glutathione-S-Trfase_C_sf"/>
</dbReference>
<comment type="caution">
    <text evidence="6">The sequence shown here is derived from an EMBL/GenBank/DDBJ whole genome shotgun (WGS) entry which is preliminary data.</text>
</comment>
<reference evidence="6" key="1">
    <citation type="journal article" date="2023" name="Mol. Biol. Evol.">
        <title>Third-Generation Sequencing Reveals the Adaptive Role of the Epigenome in Three Deep-Sea Polychaetes.</title>
        <authorList>
            <person name="Perez M."/>
            <person name="Aroh O."/>
            <person name="Sun Y."/>
            <person name="Lan Y."/>
            <person name="Juniper S.K."/>
            <person name="Young C.R."/>
            <person name="Angers B."/>
            <person name="Qian P.Y."/>
        </authorList>
    </citation>
    <scope>NUCLEOTIDE SEQUENCE</scope>
    <source>
        <strain evidence="6">P08H-3</strain>
    </source>
</reference>
<sequence>MLSVLHFIMTKVKPPPKEKPKYKMTYFNVRAKGEIIRWIFAVAGQEYEDVRLDDDAWAAFKPKTPFGQIPVLEVDGEMWCQSWTIARMLAKQFGLAGKTEYEEHRCNMVVECVNDMVMAELKLKFAADKEKMTWADLAVCVWMGWVRELDYTPYPKLAAHRERVTSHPRLAEWIAKRPETSM</sequence>
<proteinExistence type="inferred from homology"/>
<name>A0AAD9JL16_9ANNE</name>
<dbReference type="Proteomes" id="UP001208570">
    <property type="component" value="Unassembled WGS sequence"/>
</dbReference>
<dbReference type="PROSITE" id="PS50404">
    <property type="entry name" value="GST_NTER"/>
    <property type="match status" value="1"/>
</dbReference>
<evidence type="ECO:0000256" key="1">
    <source>
        <dbReference type="ARBA" id="ARBA00007409"/>
    </source>
</evidence>
<evidence type="ECO:0000256" key="2">
    <source>
        <dbReference type="ARBA" id="ARBA00022613"/>
    </source>
</evidence>
<dbReference type="InterPro" id="IPR036249">
    <property type="entry name" value="Thioredoxin-like_sf"/>
</dbReference>
<dbReference type="PANTHER" id="PTHR11571">
    <property type="entry name" value="GLUTATHIONE S-TRANSFERASE"/>
    <property type="match status" value="1"/>
</dbReference>
<dbReference type="InterPro" id="IPR010987">
    <property type="entry name" value="Glutathione-S-Trfase_C-like"/>
</dbReference>
<dbReference type="PROSITE" id="PS50405">
    <property type="entry name" value="GST_CTER"/>
    <property type="match status" value="1"/>
</dbReference>
<feature type="domain" description="GST C-terminal" evidence="5">
    <location>
        <begin position="28"/>
        <end position="182"/>
    </location>
</feature>
<evidence type="ECO:0000313" key="6">
    <source>
        <dbReference type="EMBL" id="KAK2154378.1"/>
    </source>
</evidence>
<dbReference type="InterPro" id="IPR004046">
    <property type="entry name" value="GST_C"/>
</dbReference>
<evidence type="ECO:0000259" key="4">
    <source>
        <dbReference type="PROSITE" id="PS50404"/>
    </source>
</evidence>
<comment type="similarity">
    <text evidence="1">Belongs to the GST superfamily.</text>
</comment>
<dbReference type="Pfam" id="PF02798">
    <property type="entry name" value="GST_N"/>
    <property type="match status" value="1"/>
</dbReference>
<dbReference type="InterPro" id="IPR004045">
    <property type="entry name" value="Glutathione_S-Trfase_N"/>
</dbReference>
<protein>
    <recommendedName>
        <fullName evidence="8">Glutathione S-transferase</fullName>
    </recommendedName>
</protein>
<organism evidence="6 7">
    <name type="scientific">Paralvinella palmiformis</name>
    <dbReference type="NCBI Taxonomy" id="53620"/>
    <lineage>
        <taxon>Eukaryota</taxon>
        <taxon>Metazoa</taxon>
        <taxon>Spiralia</taxon>
        <taxon>Lophotrochozoa</taxon>
        <taxon>Annelida</taxon>
        <taxon>Polychaeta</taxon>
        <taxon>Sedentaria</taxon>
        <taxon>Canalipalpata</taxon>
        <taxon>Terebellida</taxon>
        <taxon>Terebelliformia</taxon>
        <taxon>Alvinellidae</taxon>
        <taxon>Paralvinella</taxon>
    </lineage>
</organism>
<dbReference type="Gene3D" id="1.20.1050.10">
    <property type="match status" value="2"/>
</dbReference>
<dbReference type="GO" id="GO:0006749">
    <property type="term" value="P:glutathione metabolic process"/>
    <property type="evidence" value="ECO:0007669"/>
    <property type="project" value="TreeGrafter"/>
</dbReference>
<dbReference type="FunFam" id="3.40.30.10:FF:000035">
    <property type="entry name" value="hematopoietic prostaglandin D synthase"/>
    <property type="match status" value="1"/>
</dbReference>
<dbReference type="SUPFAM" id="SSF52833">
    <property type="entry name" value="Thioredoxin-like"/>
    <property type="match status" value="1"/>
</dbReference>
<dbReference type="Gene3D" id="3.40.30.10">
    <property type="entry name" value="Glutaredoxin"/>
    <property type="match status" value="1"/>
</dbReference>
<accession>A0AAD9JL16</accession>
<evidence type="ECO:0000259" key="5">
    <source>
        <dbReference type="PROSITE" id="PS50405"/>
    </source>
</evidence>
<keyword evidence="7" id="KW-1185">Reference proteome</keyword>
<evidence type="ECO:0000256" key="3">
    <source>
        <dbReference type="ARBA" id="ARBA00049616"/>
    </source>
</evidence>
<keyword evidence="2" id="KW-0273">Eye lens protein</keyword>
<dbReference type="EMBL" id="JAODUP010000269">
    <property type="protein sequence ID" value="KAK2154378.1"/>
    <property type="molecule type" value="Genomic_DNA"/>
</dbReference>
<dbReference type="InterPro" id="IPR050213">
    <property type="entry name" value="GST_superfamily"/>
</dbReference>
<dbReference type="GO" id="GO:0004364">
    <property type="term" value="F:glutathione transferase activity"/>
    <property type="evidence" value="ECO:0007669"/>
    <property type="project" value="TreeGrafter"/>
</dbReference>
<dbReference type="PANTHER" id="PTHR11571:SF150">
    <property type="entry name" value="GLUTATHIONE S-TRANSFERASE"/>
    <property type="match status" value="1"/>
</dbReference>